<keyword evidence="2" id="KW-0949">S-adenosyl-L-methionine</keyword>
<dbReference type="InterPro" id="IPR006638">
    <property type="entry name" value="Elp3/MiaA/NifB-like_rSAM"/>
</dbReference>
<dbReference type="InterPro" id="IPR051198">
    <property type="entry name" value="BchE-like"/>
</dbReference>
<keyword evidence="4" id="KW-0408">Iron</keyword>
<dbReference type="Gene3D" id="3.80.30.20">
    <property type="entry name" value="tm_1862 like domain"/>
    <property type="match status" value="1"/>
</dbReference>
<evidence type="ECO:0000256" key="2">
    <source>
        <dbReference type="ARBA" id="ARBA00022691"/>
    </source>
</evidence>
<dbReference type="SFLD" id="SFLDG01082">
    <property type="entry name" value="B12-binding_domain_containing"/>
    <property type="match status" value="1"/>
</dbReference>
<dbReference type="SUPFAM" id="SSF102114">
    <property type="entry name" value="Radical SAM enzymes"/>
    <property type="match status" value="1"/>
</dbReference>
<evidence type="ECO:0000259" key="6">
    <source>
        <dbReference type="PROSITE" id="PS51332"/>
    </source>
</evidence>
<dbReference type="GO" id="GO:0051536">
    <property type="term" value="F:iron-sulfur cluster binding"/>
    <property type="evidence" value="ECO:0007669"/>
    <property type="project" value="UniProtKB-KW"/>
</dbReference>
<dbReference type="InterPro" id="IPR058240">
    <property type="entry name" value="rSAM_sf"/>
</dbReference>
<dbReference type="Pfam" id="PF04055">
    <property type="entry name" value="Radical_SAM"/>
    <property type="match status" value="1"/>
</dbReference>
<dbReference type="PROSITE" id="PS51332">
    <property type="entry name" value="B12_BINDING"/>
    <property type="match status" value="1"/>
</dbReference>
<reference evidence="9" key="1">
    <citation type="submission" date="2016-10" db="EMBL/GenBank/DDBJ databases">
        <authorList>
            <person name="Varghese N."/>
            <person name="Submissions S."/>
        </authorList>
    </citation>
    <scope>NUCLEOTIDE SEQUENCE [LARGE SCALE GENOMIC DNA]</scope>
    <source>
        <strain evidence="9">DSM 46732</strain>
    </source>
</reference>
<dbReference type="PANTHER" id="PTHR43409:SF7">
    <property type="entry name" value="BLL1977 PROTEIN"/>
    <property type="match status" value="1"/>
</dbReference>
<dbReference type="GO" id="GO:0031419">
    <property type="term" value="F:cobalamin binding"/>
    <property type="evidence" value="ECO:0007669"/>
    <property type="project" value="InterPro"/>
</dbReference>
<keyword evidence="5" id="KW-0411">Iron-sulfur</keyword>
<dbReference type="SFLD" id="SFLDS00029">
    <property type="entry name" value="Radical_SAM"/>
    <property type="match status" value="1"/>
</dbReference>
<dbReference type="PANTHER" id="PTHR43409">
    <property type="entry name" value="ANAEROBIC MAGNESIUM-PROTOPORPHYRIN IX MONOMETHYL ESTER CYCLASE-RELATED"/>
    <property type="match status" value="1"/>
</dbReference>
<dbReference type="SMART" id="SM00729">
    <property type="entry name" value="Elp3"/>
    <property type="match status" value="1"/>
</dbReference>
<dbReference type="PROSITE" id="PS51918">
    <property type="entry name" value="RADICAL_SAM"/>
    <property type="match status" value="1"/>
</dbReference>
<feature type="domain" description="Radical SAM core" evidence="7">
    <location>
        <begin position="255"/>
        <end position="494"/>
    </location>
</feature>
<dbReference type="EMBL" id="FNJR01000018">
    <property type="protein sequence ID" value="SDP95789.1"/>
    <property type="molecule type" value="Genomic_DNA"/>
</dbReference>
<evidence type="ECO:0000256" key="1">
    <source>
        <dbReference type="ARBA" id="ARBA00001966"/>
    </source>
</evidence>
<dbReference type="AlphaFoldDB" id="A0A1H0WYX8"/>
<dbReference type="InterPro" id="IPR023984">
    <property type="entry name" value="rSAM_ocin_1"/>
</dbReference>
<dbReference type="GO" id="GO:0003824">
    <property type="term" value="F:catalytic activity"/>
    <property type="evidence" value="ECO:0007669"/>
    <property type="project" value="InterPro"/>
</dbReference>
<accession>A0A1H0WYX8</accession>
<gene>
    <name evidence="8" type="ORF">SAMN04487905_11848</name>
</gene>
<dbReference type="STRING" id="405564.SAMN04487905_11848"/>
<evidence type="ECO:0000313" key="8">
    <source>
        <dbReference type="EMBL" id="SDP95789.1"/>
    </source>
</evidence>
<comment type="cofactor">
    <cofactor evidence="1">
        <name>[4Fe-4S] cluster</name>
        <dbReference type="ChEBI" id="CHEBI:49883"/>
    </cofactor>
</comment>
<dbReference type="InterPro" id="IPR006158">
    <property type="entry name" value="Cobalamin-bd"/>
</dbReference>
<proteinExistence type="predicted"/>
<organism evidence="8 9">
    <name type="scientific">Actinopolyspora xinjiangensis</name>
    <dbReference type="NCBI Taxonomy" id="405564"/>
    <lineage>
        <taxon>Bacteria</taxon>
        <taxon>Bacillati</taxon>
        <taxon>Actinomycetota</taxon>
        <taxon>Actinomycetes</taxon>
        <taxon>Actinopolysporales</taxon>
        <taxon>Actinopolysporaceae</taxon>
        <taxon>Actinopolyspora</taxon>
    </lineage>
</organism>
<dbReference type="SFLD" id="SFLDF00324">
    <property type="entry name" value="bacteriocin_maturation"/>
    <property type="match status" value="1"/>
</dbReference>
<protein>
    <submittedName>
        <fullName evidence="8">Ribosomal peptide maturation radical SAM protein 1</fullName>
    </submittedName>
</protein>
<dbReference type="Gene3D" id="3.40.50.280">
    <property type="entry name" value="Cobalamin-binding domain"/>
    <property type="match status" value="1"/>
</dbReference>
<dbReference type="Proteomes" id="UP000199497">
    <property type="component" value="Unassembled WGS sequence"/>
</dbReference>
<dbReference type="RefSeq" id="WP_092604475.1">
    <property type="nucleotide sequence ID" value="NZ_FNJR01000018.1"/>
</dbReference>
<dbReference type="OrthoDB" id="9801424at2"/>
<evidence type="ECO:0000259" key="7">
    <source>
        <dbReference type="PROSITE" id="PS51918"/>
    </source>
</evidence>
<evidence type="ECO:0000256" key="5">
    <source>
        <dbReference type="ARBA" id="ARBA00023014"/>
    </source>
</evidence>
<dbReference type="NCBIfam" id="TIGR03975">
    <property type="entry name" value="rSAM_ocin_1"/>
    <property type="match status" value="1"/>
</dbReference>
<dbReference type="InterPro" id="IPR023404">
    <property type="entry name" value="rSAM_horseshoe"/>
</dbReference>
<evidence type="ECO:0000256" key="4">
    <source>
        <dbReference type="ARBA" id="ARBA00023004"/>
    </source>
</evidence>
<keyword evidence="9" id="KW-1185">Reference proteome</keyword>
<dbReference type="InterPro" id="IPR007197">
    <property type="entry name" value="rSAM"/>
</dbReference>
<evidence type="ECO:0000256" key="3">
    <source>
        <dbReference type="ARBA" id="ARBA00022723"/>
    </source>
</evidence>
<dbReference type="CDD" id="cd02068">
    <property type="entry name" value="radical_SAM_B12_BD"/>
    <property type="match status" value="1"/>
</dbReference>
<name>A0A1H0WYX8_9ACTN</name>
<dbReference type="GO" id="GO:0046872">
    <property type="term" value="F:metal ion binding"/>
    <property type="evidence" value="ECO:0007669"/>
    <property type="project" value="UniProtKB-KW"/>
</dbReference>
<evidence type="ECO:0000313" key="9">
    <source>
        <dbReference type="Proteomes" id="UP000199497"/>
    </source>
</evidence>
<keyword evidence="3" id="KW-0479">Metal-binding</keyword>
<feature type="domain" description="B12-binding" evidence="6">
    <location>
        <begin position="72"/>
        <end position="208"/>
    </location>
</feature>
<sequence>MRITLASMPWQALESPSLPIALLRSACRREGLEVPSGYHGGIHWCEYLMERTDGELGVPQYTDIAENGLFDEIGDWIFAGNLYGADFGVEAFREYARGRTIDLELAFEMRELTAGYLEEAYSAVMNTAPDIVGFTTTFMQNVPSLALARMIKERHPDVTIVFGGGNCDGAMGPALHRNFEFIDLVVSGEAEIAFPELIRRLHAGSDLTPVAGLSWRDGAELRANPPARGPVQPDQLVVPDYDDWFELLETSPVAEHIEPQLIIETSRGCWWGEKHQCTFCGLNGSLMKFRAKTPEQAIDEISTLVEKHQVLDVITVDNIIDNGYFSTVLPEIEKLGWDVRIHYETKSNLTREHIARFKGAGVAHVQPGIESLVSPVLKLMDKGVAGIRNVRTLRDCESASLTVSWNWLYGFPGERLSDYLPVLEQLDRLHHLQPPANAARILIERFSPYFNDSALGFNELRPAQQYKYVYNLPEKSLEDMVYLFDAEQRGLSEQEISGLKEAIERWIEHYQDSSLEVSGDDELLWISDRRVGREPADHEIRGRELVALYGELEHGRTTGGLRKIRDREGFGITDGELDAWLSELDARGLVFVEHGHYLALATHSVPVKLETRRA</sequence>